<sequence>MNMRHWMRFRRVSPVPRRPTRHLIVINNHHHNQGSLRIGKTKGKNLPNETIRS</sequence>
<keyword evidence="2" id="KW-1185">Reference proteome</keyword>
<accession>A0A915CCR1</accession>
<dbReference type="Proteomes" id="UP000887569">
    <property type="component" value="Unplaced"/>
</dbReference>
<dbReference type="WBParaSite" id="PgR117X_g003_t02">
    <property type="protein sequence ID" value="PgR117X_g003_t02"/>
    <property type="gene ID" value="PgR117X_g003"/>
</dbReference>
<organism evidence="2 3">
    <name type="scientific">Parascaris univalens</name>
    <name type="common">Nematode worm</name>
    <dbReference type="NCBI Taxonomy" id="6257"/>
    <lineage>
        <taxon>Eukaryota</taxon>
        <taxon>Metazoa</taxon>
        <taxon>Ecdysozoa</taxon>
        <taxon>Nematoda</taxon>
        <taxon>Chromadorea</taxon>
        <taxon>Rhabditida</taxon>
        <taxon>Spirurina</taxon>
        <taxon>Ascaridomorpha</taxon>
        <taxon>Ascaridoidea</taxon>
        <taxon>Ascarididae</taxon>
        <taxon>Parascaris</taxon>
    </lineage>
</organism>
<evidence type="ECO:0000313" key="3">
    <source>
        <dbReference type="WBParaSite" id="PgR117X_g003_t02"/>
    </source>
</evidence>
<protein>
    <submittedName>
        <fullName evidence="3">EMI domain-containing protein</fullName>
    </submittedName>
</protein>
<evidence type="ECO:0000313" key="2">
    <source>
        <dbReference type="Proteomes" id="UP000887569"/>
    </source>
</evidence>
<feature type="region of interest" description="Disordered" evidence="1">
    <location>
        <begin position="30"/>
        <end position="53"/>
    </location>
</feature>
<reference evidence="3" key="1">
    <citation type="submission" date="2022-11" db="UniProtKB">
        <authorList>
            <consortium name="WormBaseParasite"/>
        </authorList>
    </citation>
    <scope>IDENTIFICATION</scope>
</reference>
<evidence type="ECO:0000256" key="1">
    <source>
        <dbReference type="SAM" id="MobiDB-lite"/>
    </source>
</evidence>
<dbReference type="AlphaFoldDB" id="A0A915CCR1"/>
<name>A0A915CCR1_PARUN</name>
<proteinExistence type="predicted"/>